<feature type="region of interest" description="Disordered" evidence="1">
    <location>
        <begin position="195"/>
        <end position="235"/>
    </location>
</feature>
<organism evidence="3 4">
    <name type="scientific">Sorangium cellulosum</name>
    <name type="common">Polyangium cellulosum</name>
    <dbReference type="NCBI Taxonomy" id="56"/>
    <lineage>
        <taxon>Bacteria</taxon>
        <taxon>Pseudomonadati</taxon>
        <taxon>Myxococcota</taxon>
        <taxon>Polyangia</taxon>
        <taxon>Polyangiales</taxon>
        <taxon>Polyangiaceae</taxon>
        <taxon>Sorangium</taxon>
    </lineage>
</organism>
<evidence type="ECO:0000256" key="1">
    <source>
        <dbReference type="SAM" id="MobiDB-lite"/>
    </source>
</evidence>
<reference evidence="3 4" key="1">
    <citation type="submission" date="2015-09" db="EMBL/GenBank/DDBJ databases">
        <title>Sorangium comparison.</title>
        <authorList>
            <person name="Zaburannyi N."/>
            <person name="Bunk B."/>
            <person name="Overmann J."/>
            <person name="Mueller R."/>
        </authorList>
    </citation>
    <scope>NUCLEOTIDE SEQUENCE [LARGE SCALE GENOMIC DNA]</scope>
    <source>
        <strain evidence="3 4">So ceGT47</strain>
    </source>
</reference>
<feature type="compositionally biased region" description="Pro residues" evidence="1">
    <location>
        <begin position="198"/>
        <end position="211"/>
    </location>
</feature>
<dbReference type="EMBL" id="CP012670">
    <property type="protein sequence ID" value="AUX22029.1"/>
    <property type="molecule type" value="Genomic_DNA"/>
</dbReference>
<evidence type="ECO:0008006" key="5">
    <source>
        <dbReference type="Google" id="ProtNLM"/>
    </source>
</evidence>
<evidence type="ECO:0000256" key="2">
    <source>
        <dbReference type="SAM" id="SignalP"/>
    </source>
</evidence>
<dbReference type="Proteomes" id="UP000295781">
    <property type="component" value="Chromosome"/>
</dbReference>
<evidence type="ECO:0000313" key="3">
    <source>
        <dbReference type="EMBL" id="AUX22029.1"/>
    </source>
</evidence>
<name>A0A4P2PYT8_SORCE</name>
<gene>
    <name evidence="3" type="ORF">SOCEGT47_025300</name>
</gene>
<protein>
    <recommendedName>
        <fullName evidence="5">AMIN domain-containing protein</fullName>
    </recommendedName>
</protein>
<evidence type="ECO:0000313" key="4">
    <source>
        <dbReference type="Proteomes" id="UP000295781"/>
    </source>
</evidence>
<sequence>MRPPRQIPLVLSLALALTPSLALAQSSPGAAPAPAEAAPAPAKAAPRAPAATGAPRAGDAGQLQAPSQRPAPARKPARKPKQEDAPPDTGRPLATFPGFRVLPTGGSRVFVQIHGGKVDVSESKAEGRLVYRMKGTGAIQTNRFPLVTAFFPTPVTRVQLVAQGDDLDMVIDLRAPSAATYRVIETEQGSVLQVDFPPAVPEPRAAPPAAGPPERAAPRSLSQPPEGDGGGAAEL</sequence>
<dbReference type="OrthoDB" id="5519853at2"/>
<feature type="region of interest" description="Disordered" evidence="1">
    <location>
        <begin position="24"/>
        <end position="100"/>
    </location>
</feature>
<dbReference type="AlphaFoldDB" id="A0A4P2PYT8"/>
<feature type="chain" id="PRO_5020482223" description="AMIN domain-containing protein" evidence="2">
    <location>
        <begin position="25"/>
        <end position="235"/>
    </location>
</feature>
<accession>A0A4P2PYT8</accession>
<keyword evidence="2" id="KW-0732">Signal</keyword>
<feature type="signal peptide" evidence="2">
    <location>
        <begin position="1"/>
        <end position="24"/>
    </location>
</feature>
<proteinExistence type="predicted"/>
<dbReference type="RefSeq" id="WP_129347266.1">
    <property type="nucleotide sequence ID" value="NZ_CP012670.1"/>
</dbReference>
<feature type="compositionally biased region" description="Low complexity" evidence="1">
    <location>
        <begin position="24"/>
        <end position="71"/>
    </location>
</feature>